<reference evidence="4" key="3">
    <citation type="submission" date="2023-06" db="EMBL/GenBank/DDBJ databases">
        <title>Pangenomics reveal diversification of enzyme families and niche specialization in globally abundant SAR202 bacteria.</title>
        <authorList>
            <person name="Saw J.H.W."/>
        </authorList>
    </citation>
    <scope>NUCLEOTIDE SEQUENCE [LARGE SCALE GENOMIC DNA]</scope>
    <source>
        <strain evidence="4">JH1073</strain>
    </source>
</reference>
<organism evidence="3 4">
    <name type="scientific">Candidatus Lucifugimonas marina</name>
    <dbReference type="NCBI Taxonomy" id="3038979"/>
    <lineage>
        <taxon>Bacteria</taxon>
        <taxon>Bacillati</taxon>
        <taxon>Chloroflexota</taxon>
        <taxon>Dehalococcoidia</taxon>
        <taxon>SAR202 cluster</taxon>
        <taxon>Candidatus Lucifugimonadales</taxon>
        <taxon>Candidatus Lucifugimonadaceae</taxon>
        <taxon>Candidatus Lucifugimonas</taxon>
    </lineage>
</organism>
<dbReference type="GO" id="GO:0016787">
    <property type="term" value="F:hydrolase activity"/>
    <property type="evidence" value="ECO:0007669"/>
    <property type="project" value="InterPro"/>
</dbReference>
<dbReference type="InterPro" id="IPR029052">
    <property type="entry name" value="Metallo-depent_PP-like"/>
</dbReference>
<keyword evidence="4" id="KW-1185">Reference proteome</keyword>
<dbReference type="Proteomes" id="UP001321249">
    <property type="component" value="Unassembled WGS sequence"/>
</dbReference>
<dbReference type="AlphaFoldDB" id="A0AAJ6CUH9"/>
<reference evidence="3" key="2">
    <citation type="journal article" date="2023" name="Nat. Commun.">
        <title>Cultivation of marine bacteria of the SAR202 clade.</title>
        <authorList>
            <person name="Lim Y."/>
            <person name="Seo J.H."/>
            <person name="Giovannoni S.J."/>
            <person name="Kang I."/>
            <person name="Cho J.C."/>
        </authorList>
    </citation>
    <scope>NUCLEOTIDE SEQUENCE</scope>
    <source>
        <strain evidence="3">JH1073</strain>
    </source>
</reference>
<accession>A0AAJ6CUH9</accession>
<gene>
    <name evidence="2" type="ORF">GKO46_12755</name>
    <name evidence="3" type="ORF">GKO48_03865</name>
</gene>
<reference evidence="4 5" key="1">
    <citation type="submission" date="2019-11" db="EMBL/GenBank/DDBJ databases">
        <authorList>
            <person name="Cho J.-C."/>
        </authorList>
    </citation>
    <scope>NUCLEOTIDE SEQUENCE [LARGE SCALE GENOMIC DNA]</scope>
    <source>
        <strain evidence="3 4">JH1073</strain>
        <strain evidence="2 5">JH702</strain>
    </source>
</reference>
<dbReference type="Proteomes" id="UP001219901">
    <property type="component" value="Chromosome"/>
</dbReference>
<dbReference type="PANTHER" id="PTHR43143">
    <property type="entry name" value="METALLOPHOSPHOESTERASE, CALCINEURIN SUPERFAMILY"/>
    <property type="match status" value="1"/>
</dbReference>
<dbReference type="PANTHER" id="PTHR43143:SF1">
    <property type="entry name" value="SERINE_THREONINE-PROTEIN PHOSPHATASE CPPED1"/>
    <property type="match status" value="1"/>
</dbReference>
<dbReference type="EMBL" id="CP046147">
    <property type="protein sequence ID" value="WFG38780.1"/>
    <property type="molecule type" value="Genomic_DNA"/>
</dbReference>
<evidence type="ECO:0000313" key="3">
    <source>
        <dbReference type="EMBL" id="WFG38780.1"/>
    </source>
</evidence>
<sequence>MSDFSFIQLADPQFGLFASSSGKTDAEIAAFAERGIKLRKAKKITGFAPETALFTRAIERANWLKPAFVVVCGDMINEADSDEQIAEVKRIAALLDDSIDLHWVPGNHDVAFDHTTPEQQYIERYRENFGPDYYAFSHGDTRFVVINSTLLTSPKTMAEEAKAQLAFVEAESIIASKQNYQRIVLFSHHPLFVESGNEPDNPWSIKKVYRKPLLEIAADHGIKANFAGHWHRNNYASENGIEVVTTGAVGYPLGDDPSGFRVVNMSDAGIEHKYHSLEDD</sequence>
<dbReference type="Pfam" id="PF00149">
    <property type="entry name" value="Metallophos"/>
    <property type="match status" value="1"/>
</dbReference>
<dbReference type="InterPro" id="IPR051918">
    <property type="entry name" value="STPP_CPPED1"/>
</dbReference>
<dbReference type="EMBL" id="WMBE01000005">
    <property type="protein sequence ID" value="MDG0867932.1"/>
    <property type="molecule type" value="Genomic_DNA"/>
</dbReference>
<proteinExistence type="predicted"/>
<feature type="domain" description="Calcineurin-like phosphoesterase" evidence="1">
    <location>
        <begin position="63"/>
        <end position="232"/>
    </location>
</feature>
<dbReference type="SUPFAM" id="SSF56300">
    <property type="entry name" value="Metallo-dependent phosphatases"/>
    <property type="match status" value="1"/>
</dbReference>
<dbReference type="InterPro" id="IPR004843">
    <property type="entry name" value="Calcineurin-like_PHP"/>
</dbReference>
<dbReference type="RefSeq" id="WP_342826916.1">
    <property type="nucleotide sequence ID" value="NZ_CP046146.1"/>
</dbReference>
<dbReference type="Gene3D" id="3.60.21.10">
    <property type="match status" value="1"/>
</dbReference>
<protein>
    <recommendedName>
        <fullName evidence="1">Calcineurin-like phosphoesterase domain-containing protein</fullName>
    </recommendedName>
</protein>
<evidence type="ECO:0000313" key="2">
    <source>
        <dbReference type="EMBL" id="MDG0867932.1"/>
    </source>
</evidence>
<evidence type="ECO:0000259" key="1">
    <source>
        <dbReference type="Pfam" id="PF00149"/>
    </source>
</evidence>
<evidence type="ECO:0000313" key="4">
    <source>
        <dbReference type="Proteomes" id="UP001219901"/>
    </source>
</evidence>
<evidence type="ECO:0000313" key="5">
    <source>
        <dbReference type="Proteomes" id="UP001321249"/>
    </source>
</evidence>
<name>A0AAJ6CUH9_9CHLR</name>